<proteinExistence type="inferred from homology"/>
<evidence type="ECO:0000256" key="5">
    <source>
        <dbReference type="ARBA" id="ARBA00032644"/>
    </source>
</evidence>
<dbReference type="PATRIC" id="fig|595434.4.peg.4750"/>
<dbReference type="PANTHER" id="PTHR21340:SF0">
    <property type="entry name" value="BIS(5'-NUCLEOSYL)-TETRAPHOSPHATASE [ASYMMETRICAL]"/>
    <property type="match status" value="1"/>
</dbReference>
<organism evidence="7 8">
    <name type="scientific">Rhodopirellula islandica</name>
    <dbReference type="NCBI Taxonomy" id="595434"/>
    <lineage>
        <taxon>Bacteria</taxon>
        <taxon>Pseudomonadati</taxon>
        <taxon>Planctomycetota</taxon>
        <taxon>Planctomycetia</taxon>
        <taxon>Pirellulales</taxon>
        <taxon>Pirellulaceae</taxon>
        <taxon>Rhodopirellula</taxon>
    </lineage>
</organism>
<reference evidence="7" key="1">
    <citation type="submission" date="2015-05" db="EMBL/GenBank/DDBJ databases">
        <title>Permanent draft genome of Rhodopirellula islandicus K833.</title>
        <authorList>
            <person name="Kizina J."/>
            <person name="Richter M."/>
            <person name="Glockner F.O."/>
            <person name="Harder J."/>
        </authorList>
    </citation>
    <scope>NUCLEOTIDE SEQUENCE [LARGE SCALE GENOMIC DNA]</scope>
    <source>
        <strain evidence="7">K833</strain>
    </source>
</reference>
<accession>A0A0J1B932</accession>
<dbReference type="SUPFAM" id="SSF55811">
    <property type="entry name" value="Nudix"/>
    <property type="match status" value="1"/>
</dbReference>
<dbReference type="EMBL" id="LECT01000042">
    <property type="protein sequence ID" value="KLU03038.1"/>
    <property type="molecule type" value="Genomic_DNA"/>
</dbReference>
<dbReference type="InterPro" id="IPR020084">
    <property type="entry name" value="NUDIX_hydrolase_CS"/>
</dbReference>
<evidence type="ECO:0000259" key="6">
    <source>
        <dbReference type="PROSITE" id="PS51462"/>
    </source>
</evidence>
<keyword evidence="4 7" id="KW-0378">Hydrolase</keyword>
<keyword evidence="3" id="KW-0547">Nucleotide-binding</keyword>
<comment type="similarity">
    <text evidence="1">Belongs to the Nudix hydrolase family.</text>
</comment>
<dbReference type="AlphaFoldDB" id="A0A0J1B932"/>
<dbReference type="PROSITE" id="PS00893">
    <property type="entry name" value="NUDIX_BOX"/>
    <property type="match status" value="1"/>
</dbReference>
<dbReference type="STRING" id="595434.RISK_005008"/>
<dbReference type="GO" id="GO:0000166">
    <property type="term" value="F:nucleotide binding"/>
    <property type="evidence" value="ECO:0007669"/>
    <property type="project" value="UniProtKB-KW"/>
</dbReference>
<dbReference type="InterPro" id="IPR015797">
    <property type="entry name" value="NUDIX_hydrolase-like_dom_sf"/>
</dbReference>
<dbReference type="InterPro" id="IPR051325">
    <property type="entry name" value="Nudix_hydrolase_domain"/>
</dbReference>
<comment type="caution">
    <text evidence="7">The sequence shown here is derived from an EMBL/GenBank/DDBJ whole genome shotgun (WGS) entry which is preliminary data.</text>
</comment>
<dbReference type="Pfam" id="PF00293">
    <property type="entry name" value="NUDIX"/>
    <property type="match status" value="1"/>
</dbReference>
<dbReference type="Gene3D" id="3.90.79.10">
    <property type="entry name" value="Nucleoside Triphosphate Pyrophosphohydrolase"/>
    <property type="match status" value="1"/>
</dbReference>
<name>A0A0J1B932_RHOIS</name>
<protein>
    <recommendedName>
        <fullName evidence="2">Bis(5'-nucleosyl)-tetraphosphatase [asymmetrical]</fullName>
    </recommendedName>
    <alternativeName>
        <fullName evidence="5">Diadenosine 5',5'''-P1,P4-tetraphosphate asymmetrical hydrolase</fullName>
    </alternativeName>
</protein>
<dbReference type="PANTHER" id="PTHR21340">
    <property type="entry name" value="DIADENOSINE 5,5-P1,P4-TETRAPHOSPHATE PYROPHOSPHOHYDROLASE MUTT"/>
    <property type="match status" value="1"/>
</dbReference>
<dbReference type="InterPro" id="IPR003565">
    <property type="entry name" value="Tetra_PHTase"/>
</dbReference>
<evidence type="ECO:0000313" key="7">
    <source>
        <dbReference type="EMBL" id="KLU03038.1"/>
    </source>
</evidence>
<dbReference type="CDD" id="cd03428">
    <property type="entry name" value="NUDIX_Ap4A_Nudt2"/>
    <property type="match status" value="1"/>
</dbReference>
<dbReference type="GO" id="GO:0004081">
    <property type="term" value="F:bis(5'-nucleosyl)-tetraphosphatase (asymmetrical) activity"/>
    <property type="evidence" value="ECO:0007669"/>
    <property type="project" value="TreeGrafter"/>
</dbReference>
<dbReference type="GO" id="GO:0006167">
    <property type="term" value="P:AMP biosynthetic process"/>
    <property type="evidence" value="ECO:0007669"/>
    <property type="project" value="TreeGrafter"/>
</dbReference>
<dbReference type="Proteomes" id="UP000036367">
    <property type="component" value="Unassembled WGS sequence"/>
</dbReference>
<keyword evidence="8" id="KW-1185">Reference proteome</keyword>
<dbReference type="InterPro" id="IPR000086">
    <property type="entry name" value="NUDIX_hydrolase_dom"/>
</dbReference>
<evidence type="ECO:0000256" key="4">
    <source>
        <dbReference type="ARBA" id="ARBA00022801"/>
    </source>
</evidence>
<evidence type="ECO:0000256" key="3">
    <source>
        <dbReference type="ARBA" id="ARBA00022741"/>
    </source>
</evidence>
<evidence type="ECO:0000256" key="1">
    <source>
        <dbReference type="ARBA" id="ARBA00005582"/>
    </source>
</evidence>
<dbReference type="GO" id="GO:0006754">
    <property type="term" value="P:ATP biosynthetic process"/>
    <property type="evidence" value="ECO:0007669"/>
    <property type="project" value="TreeGrafter"/>
</dbReference>
<dbReference type="PROSITE" id="PS51462">
    <property type="entry name" value="NUDIX"/>
    <property type="match status" value="1"/>
</dbReference>
<gene>
    <name evidence="7" type="ORF">RISK_005008</name>
</gene>
<dbReference type="OrthoDB" id="9816289at2"/>
<sequence length="152" mass="17694">MTSEKKEPAFPSVCAAGVLVMTREPSPHFLLMRHPDRWDLPKGHCDEGEDFLMAAKRELEEETGIAAEDCEFDPDFQFDLQYPVTYRDRPGQTFQKHVRYFLVFLPQVVKIELTEHEMSRWWPWSPPHQIQSQTIDPLLTAVAEHLAAKRSD</sequence>
<feature type="domain" description="Nudix hydrolase" evidence="6">
    <location>
        <begin position="11"/>
        <end position="143"/>
    </location>
</feature>
<evidence type="ECO:0000256" key="2">
    <source>
        <dbReference type="ARBA" id="ARBA00018911"/>
    </source>
</evidence>
<evidence type="ECO:0000313" key="8">
    <source>
        <dbReference type="Proteomes" id="UP000036367"/>
    </source>
</evidence>
<dbReference type="RefSeq" id="WP_047816119.1">
    <property type="nucleotide sequence ID" value="NZ_LECT01000042.1"/>
</dbReference>